<protein>
    <submittedName>
        <fullName evidence="1">Uncharacterized protein</fullName>
    </submittedName>
</protein>
<evidence type="ECO:0000313" key="2">
    <source>
        <dbReference type="Proteomes" id="UP000241639"/>
    </source>
</evidence>
<evidence type="ECO:0000313" key="1">
    <source>
        <dbReference type="EMBL" id="PTM56488.1"/>
    </source>
</evidence>
<proteinExistence type="predicted"/>
<dbReference type="AlphaFoldDB" id="A0A2T4Z3M1"/>
<dbReference type="EMBL" id="PZZP01000002">
    <property type="protein sequence ID" value="PTM56488.1"/>
    <property type="molecule type" value="Genomic_DNA"/>
</dbReference>
<comment type="caution">
    <text evidence="1">The sequence shown here is derived from an EMBL/GenBank/DDBJ whole genome shotgun (WGS) entry which is preliminary data.</text>
</comment>
<accession>A0A2T4Z3M1</accession>
<organism evidence="1 2">
    <name type="scientific">Desmospora activa DSM 45169</name>
    <dbReference type="NCBI Taxonomy" id="1121389"/>
    <lineage>
        <taxon>Bacteria</taxon>
        <taxon>Bacillati</taxon>
        <taxon>Bacillota</taxon>
        <taxon>Bacilli</taxon>
        <taxon>Bacillales</taxon>
        <taxon>Thermoactinomycetaceae</taxon>
        <taxon>Desmospora</taxon>
    </lineage>
</organism>
<sequence>MGSSHKNETDFSTDIECQPLRLQDARRALEHTLYADAILFTLSEQWEQIPGIGGKPGLSSFRRDHGQAANQHTIARGCLERMIGGDWHESILQMLVVHMYEGRRYDSLKRGSLLEARRSVSRKWQVILENGIGWLDYSDEAWHHAMVLSQEAIGSKRWSLLAPNWKQG</sequence>
<keyword evidence="2" id="KW-1185">Reference proteome</keyword>
<dbReference type="Proteomes" id="UP000241639">
    <property type="component" value="Unassembled WGS sequence"/>
</dbReference>
<name>A0A2T4Z3M1_9BACL</name>
<dbReference type="RefSeq" id="WP_107727824.1">
    <property type="nucleotide sequence ID" value="NZ_PZZP01000002.1"/>
</dbReference>
<reference evidence="1 2" key="1">
    <citation type="submission" date="2018-04" db="EMBL/GenBank/DDBJ databases">
        <title>Genomic Encyclopedia of Archaeal and Bacterial Type Strains, Phase II (KMG-II): from individual species to whole genera.</title>
        <authorList>
            <person name="Goeker M."/>
        </authorList>
    </citation>
    <scope>NUCLEOTIDE SEQUENCE [LARGE SCALE GENOMIC DNA]</scope>
    <source>
        <strain evidence="1 2">DSM 45169</strain>
    </source>
</reference>
<dbReference type="OrthoDB" id="2988329at2"/>
<gene>
    <name evidence="1" type="ORF">C8J48_2810</name>
</gene>